<dbReference type="Proteomes" id="UP000564644">
    <property type="component" value="Unassembled WGS sequence"/>
</dbReference>
<keyword evidence="2" id="KW-1185">Reference proteome</keyword>
<organism evidence="1 2">
    <name type="scientific">Cohnella zeiphila</name>
    <dbReference type="NCBI Taxonomy" id="2761120"/>
    <lineage>
        <taxon>Bacteria</taxon>
        <taxon>Bacillati</taxon>
        <taxon>Bacillota</taxon>
        <taxon>Bacilli</taxon>
        <taxon>Bacillales</taxon>
        <taxon>Paenibacillaceae</taxon>
        <taxon>Cohnella</taxon>
    </lineage>
</organism>
<name>A0A7X0STH5_9BACL</name>
<reference evidence="1 2" key="1">
    <citation type="submission" date="2020-08" db="EMBL/GenBank/DDBJ databases">
        <title>Cohnella phylogeny.</title>
        <authorList>
            <person name="Dunlap C."/>
        </authorList>
    </citation>
    <scope>NUCLEOTIDE SEQUENCE [LARGE SCALE GENOMIC DNA]</scope>
    <source>
        <strain evidence="1 2">CBP 2801</strain>
    </source>
</reference>
<accession>A0A7X0STH5</accession>
<dbReference type="Pfam" id="PF11167">
    <property type="entry name" value="DUF2953"/>
    <property type="match status" value="1"/>
</dbReference>
<evidence type="ECO:0000313" key="2">
    <source>
        <dbReference type="Proteomes" id="UP000564644"/>
    </source>
</evidence>
<protein>
    <submittedName>
        <fullName evidence="1">DUF2953 domain-containing protein</fullName>
    </submittedName>
</protein>
<dbReference type="RefSeq" id="WP_185133468.1">
    <property type="nucleotide sequence ID" value="NZ_JACJVO010000056.1"/>
</dbReference>
<proteinExistence type="predicted"/>
<evidence type="ECO:0000313" key="1">
    <source>
        <dbReference type="EMBL" id="MBB6735822.1"/>
    </source>
</evidence>
<comment type="caution">
    <text evidence="1">The sequence shown here is derived from an EMBL/GenBank/DDBJ whole genome shotgun (WGS) entry which is preliminary data.</text>
</comment>
<gene>
    <name evidence="1" type="ORF">H7C18_33415</name>
</gene>
<sequence length="230" mass="26230">MAFWLWTGLAAALLLLGILALLSTVKVRVRYSHSGKYDQLVVIVRAVYGIVRMRTVIPAILLKGGHLVYNQERNSRMAGFGRSAEPEKRRFGRHSMRRYRKAFGAIRTSTRDFAPWLRQTMSKVECTRWRTDVRLGTGEAASTATLSGLLWSVMGCFTALAAHFVRLTAHPHGSVRPVYSGIEFSFVWEADFRIRAGTAVLCFLRLGRRTVRIRQAYRAWRDWMRPPAKA</sequence>
<dbReference type="AlphaFoldDB" id="A0A7X0STH5"/>
<dbReference type="InterPro" id="IPR021338">
    <property type="entry name" value="DUF2953"/>
</dbReference>
<dbReference type="EMBL" id="JACJVO010000056">
    <property type="protein sequence ID" value="MBB6735822.1"/>
    <property type="molecule type" value="Genomic_DNA"/>
</dbReference>